<name>A0A518E473_9BACT</name>
<dbReference type="Proteomes" id="UP000317648">
    <property type="component" value="Chromosome"/>
</dbReference>
<keyword evidence="2" id="KW-0732">Signal</keyword>
<evidence type="ECO:0000256" key="2">
    <source>
        <dbReference type="SAM" id="SignalP"/>
    </source>
</evidence>
<reference evidence="4 5" key="1">
    <citation type="submission" date="2019-02" db="EMBL/GenBank/DDBJ databases">
        <title>Deep-cultivation of Planctomycetes and their phenomic and genomic characterization uncovers novel biology.</title>
        <authorList>
            <person name="Wiegand S."/>
            <person name="Jogler M."/>
            <person name="Boedeker C."/>
            <person name="Pinto D."/>
            <person name="Vollmers J."/>
            <person name="Rivas-Marin E."/>
            <person name="Kohn T."/>
            <person name="Peeters S.H."/>
            <person name="Heuer A."/>
            <person name="Rast P."/>
            <person name="Oberbeckmann S."/>
            <person name="Bunk B."/>
            <person name="Jeske O."/>
            <person name="Meyerdierks A."/>
            <person name="Storesund J.E."/>
            <person name="Kallscheuer N."/>
            <person name="Luecker S."/>
            <person name="Lage O.M."/>
            <person name="Pohl T."/>
            <person name="Merkel B.J."/>
            <person name="Hornburger P."/>
            <person name="Mueller R.-W."/>
            <person name="Bruemmer F."/>
            <person name="Labrenz M."/>
            <person name="Spormann A.M."/>
            <person name="Op den Camp H."/>
            <person name="Overmann J."/>
            <person name="Amann R."/>
            <person name="Jetten M.S.M."/>
            <person name="Mascher T."/>
            <person name="Medema M.H."/>
            <person name="Devos D.P."/>
            <person name="Kaster A.-K."/>
            <person name="Ovreas L."/>
            <person name="Rohde M."/>
            <person name="Galperin M.Y."/>
            <person name="Jogler C."/>
        </authorList>
    </citation>
    <scope>NUCLEOTIDE SEQUENCE [LARGE SCALE GENOMIC DNA]</scope>
    <source>
        <strain evidence="4 5">Pla85_3_4</strain>
    </source>
</reference>
<protein>
    <recommendedName>
        <fullName evidence="3">DUF6268 domain-containing protein</fullName>
    </recommendedName>
</protein>
<proteinExistence type="predicted"/>
<dbReference type="OrthoDB" id="212671at2"/>
<feature type="signal peptide" evidence="2">
    <location>
        <begin position="1"/>
        <end position="28"/>
    </location>
</feature>
<dbReference type="InterPro" id="IPR046235">
    <property type="entry name" value="DUF6268"/>
</dbReference>
<dbReference type="AlphaFoldDB" id="A0A518E473"/>
<keyword evidence="5" id="KW-1185">Reference proteome</keyword>
<gene>
    <name evidence="4" type="ORF">Pla8534_67740</name>
</gene>
<organism evidence="4 5">
    <name type="scientific">Lignipirellula cremea</name>
    <dbReference type="NCBI Taxonomy" id="2528010"/>
    <lineage>
        <taxon>Bacteria</taxon>
        <taxon>Pseudomonadati</taxon>
        <taxon>Planctomycetota</taxon>
        <taxon>Planctomycetia</taxon>
        <taxon>Pirellulales</taxon>
        <taxon>Pirellulaceae</taxon>
        <taxon>Lignipirellula</taxon>
    </lineage>
</organism>
<dbReference type="Pfam" id="PF19783">
    <property type="entry name" value="DUF6268"/>
    <property type="match status" value="1"/>
</dbReference>
<feature type="region of interest" description="Disordered" evidence="1">
    <location>
        <begin position="53"/>
        <end position="92"/>
    </location>
</feature>
<dbReference type="RefSeq" id="WP_145058443.1">
    <property type="nucleotide sequence ID" value="NZ_CP036433.1"/>
</dbReference>
<evidence type="ECO:0000313" key="4">
    <source>
        <dbReference type="EMBL" id="QDU98863.1"/>
    </source>
</evidence>
<evidence type="ECO:0000256" key="1">
    <source>
        <dbReference type="SAM" id="MobiDB-lite"/>
    </source>
</evidence>
<dbReference type="KEGG" id="lcre:Pla8534_67740"/>
<feature type="compositionally biased region" description="Gly residues" evidence="1">
    <location>
        <begin position="79"/>
        <end position="92"/>
    </location>
</feature>
<evidence type="ECO:0000313" key="5">
    <source>
        <dbReference type="Proteomes" id="UP000317648"/>
    </source>
</evidence>
<feature type="chain" id="PRO_5021894372" description="DUF6268 domain-containing protein" evidence="2">
    <location>
        <begin position="29"/>
        <end position="383"/>
    </location>
</feature>
<evidence type="ECO:0000259" key="3">
    <source>
        <dbReference type="Pfam" id="PF19783"/>
    </source>
</evidence>
<sequence precursor="true">MESHRLGQVALKMACAWLCAVMPLSWNAARVAAQTRLPPVAEERSPATLWLEESIESQRQQSPTDFQEESEAMTPSSRGGMGGIGTGGPMGGSGDGAPFSAYAFFQPESNLQNQSGSLQVRGEGFSLGLPVSKGPNGIWILNTRLEHNTFDTSVALPGGTQPFPDELWNINFGLMHIHPLENGWSAGGMVGIGSASDQPFASIREMNANVLAFLNIPTGERDAWNFSLFYSPLGQLAFPIPGIAYAWRPSERFQMNIGLPFSLNYRPTDALTLNLSYLPLTNGNASLRWAPSEFWTIYGGYQTKSQGYELAERVQTQDRFFTFDQRLIVGVRRTLVAGFVLDGSASYLFDRSYFVSDSFFGSEAERLRVDPGAQLMLRLEWQR</sequence>
<dbReference type="EMBL" id="CP036433">
    <property type="protein sequence ID" value="QDU98863.1"/>
    <property type="molecule type" value="Genomic_DNA"/>
</dbReference>
<feature type="domain" description="DUF6268" evidence="3">
    <location>
        <begin position="133"/>
        <end position="275"/>
    </location>
</feature>
<accession>A0A518E473</accession>